<feature type="transmembrane region" description="Helical" evidence="1">
    <location>
        <begin position="277"/>
        <end position="298"/>
    </location>
</feature>
<dbReference type="AlphaFoldDB" id="A0A7C9LYE1"/>
<dbReference type="RefSeq" id="WP_155843576.1">
    <property type="nucleotide sequence ID" value="NZ_BAAAIA010000008.1"/>
</dbReference>
<feature type="transmembrane region" description="Helical" evidence="1">
    <location>
        <begin position="182"/>
        <end position="209"/>
    </location>
</feature>
<sequence>MDASPATDETGRVAPSLRARAARVPDWAWAVALAVLGSVVSWLRIEPAARAALWAEDGTYFLGDALAADPLSVLLQPYQGYLHLVPRLIAGVTVAVVPVEGYAIAMTVGSCLVVGAVSAAVFVCARDVVAWRPARIVLGALTFLAPAAGWEVLGNAANLHWYLLWLAPWLLLAAPRRRSTAILLGVVGLAAALTEIQMLLFLPLLAWRFRDPNRWIIGGGVLLGSAMQVAALLLSPRDPGAESSPPLLSTVQGYLYHVPMEAILPSRQWKAAWVLHFGWWGAALVLLPFLVALVWVLWRGVAVERIAAAALAAGSVVAWSAAYVLNSNPDYFFSLVPVELAVHIHLTRYGVVPALYVLAIVVLATSVSWRAGVLRRTAAAVLVGVVVVTVVSVLVPQPSSRSGGPDWGSAVPPARDACTIDGAPDETTIAIAPEGWRVEVPCVRLDG</sequence>
<keyword evidence="1" id="KW-1133">Transmembrane helix</keyword>
<feature type="transmembrane region" description="Helical" evidence="1">
    <location>
        <begin position="102"/>
        <end position="124"/>
    </location>
</feature>
<evidence type="ECO:0000256" key="1">
    <source>
        <dbReference type="SAM" id="Phobius"/>
    </source>
</evidence>
<organism evidence="2 3">
    <name type="scientific">Agromyces luteolus</name>
    <dbReference type="NCBI Taxonomy" id="88373"/>
    <lineage>
        <taxon>Bacteria</taxon>
        <taxon>Bacillati</taxon>
        <taxon>Actinomycetota</taxon>
        <taxon>Actinomycetes</taxon>
        <taxon>Micrococcales</taxon>
        <taxon>Microbacteriaceae</taxon>
        <taxon>Agromyces</taxon>
    </lineage>
</organism>
<feature type="transmembrane region" description="Helical" evidence="1">
    <location>
        <begin position="377"/>
        <end position="395"/>
    </location>
</feature>
<dbReference type="Proteomes" id="UP000480122">
    <property type="component" value="Unassembled WGS sequence"/>
</dbReference>
<dbReference type="OrthoDB" id="4578799at2"/>
<reference evidence="2 3" key="1">
    <citation type="submission" date="2019-11" db="EMBL/GenBank/DDBJ databases">
        <title>Agromyces kandeliae sp. nov., isolated from mangrove soil.</title>
        <authorList>
            <person name="Wang R."/>
        </authorList>
    </citation>
    <scope>NUCLEOTIDE SEQUENCE [LARGE SCALE GENOMIC DNA]</scope>
    <source>
        <strain evidence="2 3">JCM 11431</strain>
    </source>
</reference>
<keyword evidence="1" id="KW-0812">Transmembrane</keyword>
<keyword evidence="3" id="KW-1185">Reference proteome</keyword>
<feature type="transmembrane region" description="Helical" evidence="1">
    <location>
        <begin position="136"/>
        <end position="153"/>
    </location>
</feature>
<proteinExistence type="predicted"/>
<feature type="transmembrane region" description="Helical" evidence="1">
    <location>
        <begin position="27"/>
        <end position="45"/>
    </location>
</feature>
<name>A0A7C9LYE1_9MICO</name>
<feature type="transmembrane region" description="Helical" evidence="1">
    <location>
        <begin position="305"/>
        <end position="326"/>
    </location>
</feature>
<evidence type="ECO:0000313" key="3">
    <source>
        <dbReference type="Proteomes" id="UP000480122"/>
    </source>
</evidence>
<dbReference type="EMBL" id="WODA01000025">
    <property type="protein sequence ID" value="MUN08679.1"/>
    <property type="molecule type" value="Genomic_DNA"/>
</dbReference>
<feature type="transmembrane region" description="Helical" evidence="1">
    <location>
        <begin position="215"/>
        <end position="234"/>
    </location>
</feature>
<gene>
    <name evidence="2" type="ORF">GLX25_16355</name>
</gene>
<feature type="transmembrane region" description="Helical" evidence="1">
    <location>
        <begin position="346"/>
        <end position="365"/>
    </location>
</feature>
<evidence type="ECO:0000313" key="2">
    <source>
        <dbReference type="EMBL" id="MUN08679.1"/>
    </source>
</evidence>
<accession>A0A7C9LYE1</accession>
<protein>
    <submittedName>
        <fullName evidence="2">Uncharacterized protein</fullName>
    </submittedName>
</protein>
<comment type="caution">
    <text evidence="2">The sequence shown here is derived from an EMBL/GenBank/DDBJ whole genome shotgun (WGS) entry which is preliminary data.</text>
</comment>
<keyword evidence="1" id="KW-0472">Membrane</keyword>